<gene>
    <name evidence="1" type="ORF">MGWOODY_Clf2075</name>
</gene>
<dbReference type="InterPro" id="IPR010262">
    <property type="entry name" value="Arylsulfotransferase_bact"/>
</dbReference>
<organism evidence="1">
    <name type="scientific">hydrothermal vent metagenome</name>
    <dbReference type="NCBI Taxonomy" id="652676"/>
    <lineage>
        <taxon>unclassified sequences</taxon>
        <taxon>metagenomes</taxon>
        <taxon>ecological metagenomes</taxon>
    </lineage>
</organism>
<protein>
    <submittedName>
        <fullName evidence="1">Putative PQQ enzyme repeat</fullName>
    </submittedName>
</protein>
<proteinExistence type="predicted"/>
<dbReference type="Pfam" id="PF05935">
    <property type="entry name" value="Arylsulfotrans"/>
    <property type="match status" value="1"/>
</dbReference>
<dbReference type="SUPFAM" id="SSF63829">
    <property type="entry name" value="Calcium-dependent phosphotriesterase"/>
    <property type="match status" value="1"/>
</dbReference>
<dbReference type="PANTHER" id="PTHR35340:SF5">
    <property type="entry name" value="ASST-DOMAIN-CONTAINING PROTEIN"/>
    <property type="match status" value="1"/>
</dbReference>
<sequence length="387" mass="43438">MGWSKHHPTGLIHNSAQNSYRGYTLFSNLGGHHTSLVDMEGRVCHTWQSDQGINYSYLLPNGHLLLRTGPPGQEVSFLDRPERDLLPRGGRTASGAILELDWDSNVVWEYRDPLLHHDFERLSNGNTLVLVWQSLPEELASKVIGGFSAGTTKGQMLGDVVREVTPDGGMVNEWRSWEYLSLEEDTICPLEGRLEWTHQNCLNVTKDEHLLVSFRQTSTVGIVDRSSGEFSWKWGPREISHQHNPTYLDNGNVLLFDNGPHRQGMSHSRVIEVDPSDNQVIWEYRGDPPISFFSYHISGAERLPNGNTLICEGAPGRIFEVTPRHDIVWEYINPFVASSGEHGGGSVSNNGNAVFRAHRYGPDHPALQGKDLDPARYANLNRLYSPA</sequence>
<dbReference type="PANTHER" id="PTHR35340">
    <property type="entry name" value="PQQ ENZYME REPEAT PROTEIN-RELATED"/>
    <property type="match status" value="1"/>
</dbReference>
<dbReference type="AlphaFoldDB" id="A0A160VCB8"/>
<dbReference type="InterPro" id="IPR053143">
    <property type="entry name" value="Arylsulfate_ST"/>
</dbReference>
<evidence type="ECO:0000313" key="1">
    <source>
        <dbReference type="EMBL" id="CUV02250.1"/>
    </source>
</evidence>
<accession>A0A160VCB8</accession>
<name>A0A160VCB8_9ZZZZ</name>
<dbReference type="GO" id="GO:0004062">
    <property type="term" value="F:aryl sulfotransferase activity"/>
    <property type="evidence" value="ECO:0007669"/>
    <property type="project" value="InterPro"/>
</dbReference>
<reference evidence="1" key="1">
    <citation type="submission" date="2015-10" db="EMBL/GenBank/DDBJ databases">
        <authorList>
            <person name="Gilbert D.G."/>
        </authorList>
    </citation>
    <scope>NUCLEOTIDE SEQUENCE</scope>
</reference>
<dbReference type="EMBL" id="FAXA01000209">
    <property type="protein sequence ID" value="CUV02250.1"/>
    <property type="molecule type" value="Genomic_DNA"/>
</dbReference>